<comment type="caution">
    <text evidence="5">The sequence shown here is derived from an EMBL/GenBank/DDBJ whole genome shotgun (WGS) entry which is preliminary data.</text>
</comment>
<accession>A0AAD9IV28</accession>
<dbReference type="InterPro" id="IPR029063">
    <property type="entry name" value="SAM-dependent_MTases_sf"/>
</dbReference>
<evidence type="ECO:0000313" key="5">
    <source>
        <dbReference type="EMBL" id="KAK2141244.1"/>
    </source>
</evidence>
<organism evidence="5 6">
    <name type="scientific">Paralvinella palmiformis</name>
    <dbReference type="NCBI Taxonomy" id="53620"/>
    <lineage>
        <taxon>Eukaryota</taxon>
        <taxon>Metazoa</taxon>
        <taxon>Spiralia</taxon>
        <taxon>Lophotrochozoa</taxon>
        <taxon>Annelida</taxon>
        <taxon>Polychaeta</taxon>
        <taxon>Sedentaria</taxon>
        <taxon>Canalipalpata</taxon>
        <taxon>Terebellida</taxon>
        <taxon>Terebelliformia</taxon>
        <taxon>Alvinellidae</taxon>
        <taxon>Paralvinella</taxon>
    </lineage>
</organism>
<gene>
    <name evidence="5" type="ORF">LSH36_1134g00025</name>
</gene>
<keyword evidence="2" id="KW-0808">Transferase</keyword>
<keyword evidence="6" id="KW-1185">Reference proteome</keyword>
<dbReference type="PANTHER" id="PTHR10509:SF93">
    <property type="entry name" value="CATECHOL O-METHYLTRANSFERASE DOMAIN-CONTAINING PROTEIN 1"/>
    <property type="match status" value="1"/>
</dbReference>
<evidence type="ECO:0000256" key="2">
    <source>
        <dbReference type="ARBA" id="ARBA00022679"/>
    </source>
</evidence>
<dbReference type="InterPro" id="IPR050362">
    <property type="entry name" value="Cation-dep_OMT"/>
</dbReference>
<proteinExistence type="inferred from homology"/>
<protein>
    <recommendedName>
        <fullName evidence="7">Caffeoyl-CoA O-methyltransferase</fullName>
    </recommendedName>
</protein>
<evidence type="ECO:0000313" key="6">
    <source>
        <dbReference type="Proteomes" id="UP001208570"/>
    </source>
</evidence>
<dbReference type="EMBL" id="JAODUP010001134">
    <property type="protein sequence ID" value="KAK2141244.1"/>
    <property type="molecule type" value="Genomic_DNA"/>
</dbReference>
<dbReference type="PANTHER" id="PTHR10509">
    <property type="entry name" value="O-METHYLTRANSFERASE-RELATED"/>
    <property type="match status" value="1"/>
</dbReference>
<comment type="similarity">
    <text evidence="4">Belongs to the class I-like SAM-binding methyltransferase superfamily. Cation-dependent O-methyltransferase family.</text>
</comment>
<reference evidence="5" key="1">
    <citation type="journal article" date="2023" name="Mol. Biol. Evol.">
        <title>Third-Generation Sequencing Reveals the Adaptive Role of the Epigenome in Three Deep-Sea Polychaetes.</title>
        <authorList>
            <person name="Perez M."/>
            <person name="Aroh O."/>
            <person name="Sun Y."/>
            <person name="Lan Y."/>
            <person name="Juniper S.K."/>
            <person name="Young C.R."/>
            <person name="Angers B."/>
            <person name="Qian P.Y."/>
        </authorList>
    </citation>
    <scope>NUCLEOTIDE SEQUENCE</scope>
    <source>
        <strain evidence="5">P08H-3</strain>
    </source>
</reference>
<keyword evidence="1" id="KW-0489">Methyltransferase</keyword>
<keyword evidence="3" id="KW-0949">S-adenosyl-L-methionine</keyword>
<dbReference type="InterPro" id="IPR002935">
    <property type="entry name" value="SAM_O-MeTrfase"/>
</dbReference>
<dbReference type="Proteomes" id="UP001208570">
    <property type="component" value="Unassembled WGS sequence"/>
</dbReference>
<dbReference type="GO" id="GO:0032259">
    <property type="term" value="P:methylation"/>
    <property type="evidence" value="ECO:0007669"/>
    <property type="project" value="UniProtKB-KW"/>
</dbReference>
<sequence length="191" mass="20855">MDKDSITAEDSINLGAPESLQLLQMLCKMIGAKKTLDIGVYTGFSALSIAETLPDDGVVYALDISEENVNIGKPVWKEAGVYNKIKLIIRPAVESLEKLLAEGQVGTFDFAFIDADKTNYDNYYELSLKLLRSGGLIGIDNVLWSGKVVDPEQNDPITSAIRALNTKIAKDDRVDINMLFVGDGLTLAIKK</sequence>
<dbReference type="GO" id="GO:0008171">
    <property type="term" value="F:O-methyltransferase activity"/>
    <property type="evidence" value="ECO:0007669"/>
    <property type="project" value="InterPro"/>
</dbReference>
<dbReference type="SUPFAM" id="SSF53335">
    <property type="entry name" value="S-adenosyl-L-methionine-dependent methyltransferases"/>
    <property type="match status" value="1"/>
</dbReference>
<dbReference type="Pfam" id="PF01596">
    <property type="entry name" value="Methyltransf_3"/>
    <property type="match status" value="1"/>
</dbReference>
<dbReference type="PROSITE" id="PS51682">
    <property type="entry name" value="SAM_OMT_I"/>
    <property type="match status" value="1"/>
</dbReference>
<dbReference type="AlphaFoldDB" id="A0AAD9IV28"/>
<dbReference type="GO" id="GO:0008757">
    <property type="term" value="F:S-adenosylmethionine-dependent methyltransferase activity"/>
    <property type="evidence" value="ECO:0007669"/>
    <property type="project" value="TreeGrafter"/>
</dbReference>
<evidence type="ECO:0008006" key="7">
    <source>
        <dbReference type="Google" id="ProtNLM"/>
    </source>
</evidence>
<evidence type="ECO:0000256" key="4">
    <source>
        <dbReference type="ARBA" id="ARBA00023453"/>
    </source>
</evidence>
<dbReference type="CDD" id="cd02440">
    <property type="entry name" value="AdoMet_MTases"/>
    <property type="match status" value="1"/>
</dbReference>
<dbReference type="Gene3D" id="3.40.50.150">
    <property type="entry name" value="Vaccinia Virus protein VP39"/>
    <property type="match status" value="1"/>
</dbReference>
<name>A0AAD9IV28_9ANNE</name>
<evidence type="ECO:0000256" key="3">
    <source>
        <dbReference type="ARBA" id="ARBA00022691"/>
    </source>
</evidence>
<evidence type="ECO:0000256" key="1">
    <source>
        <dbReference type="ARBA" id="ARBA00022603"/>
    </source>
</evidence>